<protein>
    <submittedName>
        <fullName evidence="1">Uncharacterized protein</fullName>
    </submittedName>
</protein>
<keyword evidence="2" id="KW-1185">Reference proteome</keyword>
<sequence>MKQTPKNIPTSLSSRIDVIEIYAPKEDAMKAKKRLLEISNEKQLVGHSIEIKTNPEQHKFLIGKNLASVKKKYLTRQEQDFSPVEKNDDKNIISVYDGTRAGCHEGLNCTTSCAEYPKLWSMMLDL</sequence>
<organism evidence="1 2">
    <name type="scientific">Nephila pilipes</name>
    <name type="common">Giant wood spider</name>
    <name type="synonym">Nephila maculata</name>
    <dbReference type="NCBI Taxonomy" id="299642"/>
    <lineage>
        <taxon>Eukaryota</taxon>
        <taxon>Metazoa</taxon>
        <taxon>Ecdysozoa</taxon>
        <taxon>Arthropoda</taxon>
        <taxon>Chelicerata</taxon>
        <taxon>Arachnida</taxon>
        <taxon>Araneae</taxon>
        <taxon>Araneomorphae</taxon>
        <taxon>Entelegynae</taxon>
        <taxon>Araneoidea</taxon>
        <taxon>Nephilidae</taxon>
        <taxon>Nephila</taxon>
    </lineage>
</organism>
<reference evidence="1" key="1">
    <citation type="submission" date="2020-08" db="EMBL/GenBank/DDBJ databases">
        <title>Multicomponent nature underlies the extraordinary mechanical properties of spider dragline silk.</title>
        <authorList>
            <person name="Kono N."/>
            <person name="Nakamura H."/>
            <person name="Mori M."/>
            <person name="Yoshida Y."/>
            <person name="Ohtoshi R."/>
            <person name="Malay A.D."/>
            <person name="Moran D.A.P."/>
            <person name="Tomita M."/>
            <person name="Numata K."/>
            <person name="Arakawa K."/>
        </authorList>
    </citation>
    <scope>NUCLEOTIDE SEQUENCE</scope>
</reference>
<dbReference type="EMBL" id="BMAW01034849">
    <property type="protein sequence ID" value="GFU36838.1"/>
    <property type="molecule type" value="Genomic_DNA"/>
</dbReference>
<proteinExistence type="predicted"/>
<dbReference type="OrthoDB" id="9674523at2759"/>
<gene>
    <name evidence="1" type="ORF">NPIL_220591</name>
</gene>
<dbReference type="AlphaFoldDB" id="A0A8X6QQ24"/>
<evidence type="ECO:0000313" key="1">
    <source>
        <dbReference type="EMBL" id="GFU36838.1"/>
    </source>
</evidence>
<name>A0A8X6QQ24_NEPPI</name>
<dbReference type="Proteomes" id="UP000887013">
    <property type="component" value="Unassembled WGS sequence"/>
</dbReference>
<accession>A0A8X6QQ24</accession>
<evidence type="ECO:0000313" key="2">
    <source>
        <dbReference type="Proteomes" id="UP000887013"/>
    </source>
</evidence>
<comment type="caution">
    <text evidence="1">The sequence shown here is derived from an EMBL/GenBank/DDBJ whole genome shotgun (WGS) entry which is preliminary data.</text>
</comment>